<dbReference type="EMBL" id="OX365700">
    <property type="protein sequence ID" value="CAI4033467.1"/>
    <property type="molecule type" value="Genomic_DNA"/>
</dbReference>
<comment type="similarity">
    <text evidence="4">Belongs to the Maf family. YhdE subfamily.</text>
</comment>
<dbReference type="Pfam" id="PF02545">
    <property type="entry name" value="Maf"/>
    <property type="match status" value="1"/>
</dbReference>
<keyword evidence="4" id="KW-0963">Cytoplasm</keyword>
<dbReference type="EC" id="3.6.1.9" evidence="4"/>
<dbReference type="GO" id="GO:0005737">
    <property type="term" value="C:cytoplasm"/>
    <property type="evidence" value="ECO:0007669"/>
    <property type="project" value="UniProtKB-SubCell"/>
</dbReference>
<feature type="site" description="Important for substrate specificity" evidence="4">
    <location>
        <position position="153"/>
    </location>
</feature>
<dbReference type="CDD" id="cd00555">
    <property type="entry name" value="Maf"/>
    <property type="match status" value="1"/>
</dbReference>
<comment type="function">
    <text evidence="4">Nucleoside triphosphate pyrophosphatase that hydrolyzes dTTP and UTP. May have a dual role in cell division arrest and in preventing the incorporation of modified nucleotides into cellular nucleic acids.</text>
</comment>
<proteinExistence type="inferred from homology"/>
<comment type="catalytic activity">
    <reaction evidence="4">
        <text>UTP + H2O = UMP + diphosphate + H(+)</text>
        <dbReference type="Rhea" id="RHEA:29395"/>
        <dbReference type="ChEBI" id="CHEBI:15377"/>
        <dbReference type="ChEBI" id="CHEBI:15378"/>
        <dbReference type="ChEBI" id="CHEBI:33019"/>
        <dbReference type="ChEBI" id="CHEBI:46398"/>
        <dbReference type="ChEBI" id="CHEBI:57865"/>
        <dbReference type="EC" id="3.6.1.9"/>
    </reaction>
</comment>
<dbReference type="GO" id="GO:0009117">
    <property type="term" value="P:nucleotide metabolic process"/>
    <property type="evidence" value="ECO:0007669"/>
    <property type="project" value="UniProtKB-KW"/>
</dbReference>
<dbReference type="PANTHER" id="PTHR43213">
    <property type="entry name" value="BIFUNCTIONAL DTTP/UTP PYROPHOSPHATASE/METHYLTRANSFERASE PROTEIN-RELATED"/>
    <property type="match status" value="1"/>
</dbReference>
<keyword evidence="6" id="KW-1185">Reference proteome</keyword>
<evidence type="ECO:0000256" key="2">
    <source>
        <dbReference type="ARBA" id="ARBA00022801"/>
    </source>
</evidence>
<feature type="site" description="Important for substrate specificity" evidence="4">
    <location>
        <position position="11"/>
    </location>
</feature>
<protein>
    <recommendedName>
        <fullName evidence="4">dTTP/UTP pyrophosphatase</fullName>
        <shortName evidence="4">dTTPase/UTPase</shortName>
        <ecNumber evidence="4">3.6.1.9</ecNumber>
    </recommendedName>
    <alternativeName>
        <fullName evidence="4">Nucleoside triphosphate pyrophosphatase</fullName>
    </alternativeName>
    <alternativeName>
        <fullName evidence="4">Nucleotide pyrophosphatase</fullName>
        <shortName evidence="4">Nucleotide PPase</shortName>
    </alternativeName>
</protein>
<dbReference type="InterPro" id="IPR003697">
    <property type="entry name" value="Maf-like"/>
</dbReference>
<name>A0AA86T8B7_9BACT</name>
<evidence type="ECO:0000256" key="1">
    <source>
        <dbReference type="ARBA" id="ARBA00001968"/>
    </source>
</evidence>
<keyword evidence="3 4" id="KW-0546">Nucleotide metabolism</keyword>
<dbReference type="PANTHER" id="PTHR43213:SF5">
    <property type="entry name" value="BIFUNCTIONAL DTTP_UTP PYROPHOSPHATASE_METHYLTRANSFERASE PROTEIN-RELATED"/>
    <property type="match status" value="1"/>
</dbReference>
<feature type="site" description="Important for substrate specificity" evidence="4">
    <location>
        <position position="69"/>
    </location>
</feature>
<comment type="caution">
    <text evidence="4">Lacks conserved residue(s) required for the propagation of feature annotation.</text>
</comment>
<dbReference type="InterPro" id="IPR029001">
    <property type="entry name" value="ITPase-like_fam"/>
</dbReference>
<dbReference type="HAMAP" id="MF_00528">
    <property type="entry name" value="Maf"/>
    <property type="match status" value="1"/>
</dbReference>
<organism evidence="5 6">
    <name type="scientific">Nitrospira tepida</name>
    <dbReference type="NCBI Taxonomy" id="2973512"/>
    <lineage>
        <taxon>Bacteria</taxon>
        <taxon>Pseudomonadati</taxon>
        <taxon>Nitrospirota</taxon>
        <taxon>Nitrospiria</taxon>
        <taxon>Nitrospirales</taxon>
        <taxon>Nitrospiraceae</taxon>
        <taxon>Nitrospira</taxon>
    </lineage>
</organism>
<comment type="catalytic activity">
    <reaction evidence="4">
        <text>dTTP + H2O = dTMP + diphosphate + H(+)</text>
        <dbReference type="Rhea" id="RHEA:28534"/>
        <dbReference type="ChEBI" id="CHEBI:15377"/>
        <dbReference type="ChEBI" id="CHEBI:15378"/>
        <dbReference type="ChEBI" id="CHEBI:33019"/>
        <dbReference type="ChEBI" id="CHEBI:37568"/>
        <dbReference type="ChEBI" id="CHEBI:63528"/>
        <dbReference type="EC" id="3.6.1.9"/>
    </reaction>
</comment>
<dbReference type="NCBIfam" id="TIGR00172">
    <property type="entry name" value="maf"/>
    <property type="match status" value="1"/>
</dbReference>
<dbReference type="SUPFAM" id="SSF52972">
    <property type="entry name" value="ITPase-like"/>
    <property type="match status" value="1"/>
</dbReference>
<evidence type="ECO:0000256" key="4">
    <source>
        <dbReference type="HAMAP-Rule" id="MF_00528"/>
    </source>
</evidence>
<comment type="cofactor">
    <cofactor evidence="1 4">
        <name>a divalent metal cation</name>
        <dbReference type="ChEBI" id="CHEBI:60240"/>
    </cofactor>
</comment>
<dbReference type="Proteomes" id="UP001179121">
    <property type="component" value="Chromosome"/>
</dbReference>
<dbReference type="Gene3D" id="3.90.950.10">
    <property type="match status" value="1"/>
</dbReference>
<accession>A0AA86T8B7</accession>
<evidence type="ECO:0000313" key="6">
    <source>
        <dbReference type="Proteomes" id="UP001179121"/>
    </source>
</evidence>
<keyword evidence="2 4" id="KW-0378">Hydrolase</keyword>
<feature type="active site" description="Proton acceptor" evidence="4">
    <location>
        <position position="68"/>
    </location>
</feature>
<dbReference type="PIRSF" id="PIRSF006305">
    <property type="entry name" value="Maf"/>
    <property type="match status" value="1"/>
</dbReference>
<gene>
    <name evidence="5" type="ORF">DNFV4_03903</name>
</gene>
<comment type="subcellular location">
    <subcellularLocation>
        <location evidence="4">Cytoplasm</location>
    </subcellularLocation>
</comment>
<evidence type="ECO:0000313" key="5">
    <source>
        <dbReference type="EMBL" id="CAI4033467.1"/>
    </source>
</evidence>
<sequence>MRVILASTSPRRRELLALLGLPFEVQAPSFDERLLPGLPVADLAVEFACGKARAVARLAPDAVVIGSDTLIEIDQEALGKPETIADARGMLRKLKGRRHRIHSAVAVCVSDRRFEETALSTVQVWMKPFSDADLEAYLASGESIGKAGAYAIQGSGVRLIERIAGDYTAAVGLPLSETAVLLEKCGLSVPTDLRHLYRSRPYANWSRFA</sequence>
<reference evidence="5" key="1">
    <citation type="submission" date="2022-10" db="EMBL/GenBank/DDBJ databases">
        <authorList>
            <person name="Koch H."/>
        </authorList>
    </citation>
    <scope>NUCLEOTIDE SEQUENCE</scope>
    <source>
        <strain evidence="5">DNF</strain>
    </source>
</reference>
<dbReference type="KEGG" id="nti:DNFV4_03903"/>
<dbReference type="AlphaFoldDB" id="A0AA86T8B7"/>
<dbReference type="RefSeq" id="WP_289270695.1">
    <property type="nucleotide sequence ID" value="NZ_OX365700.1"/>
</dbReference>
<evidence type="ECO:0000256" key="3">
    <source>
        <dbReference type="ARBA" id="ARBA00023080"/>
    </source>
</evidence>
<dbReference type="GO" id="GO:0047429">
    <property type="term" value="F:nucleoside triphosphate diphosphatase activity"/>
    <property type="evidence" value="ECO:0007669"/>
    <property type="project" value="UniProtKB-EC"/>
</dbReference>